<dbReference type="GO" id="GO:0003682">
    <property type="term" value="F:chromatin binding"/>
    <property type="evidence" value="ECO:0007669"/>
    <property type="project" value="TreeGrafter"/>
</dbReference>
<reference evidence="5" key="1">
    <citation type="journal article" date="2015" name="Proc. Natl. Acad. Sci. U.S.A.">
        <title>Genome sequencing of adzuki bean (Vigna angularis) provides insight into high starch and low fat accumulation and domestication.</title>
        <authorList>
            <person name="Yang K."/>
            <person name="Tian Z."/>
            <person name="Chen C."/>
            <person name="Luo L."/>
            <person name="Zhao B."/>
            <person name="Wang Z."/>
            <person name="Yu L."/>
            <person name="Li Y."/>
            <person name="Sun Y."/>
            <person name="Li W."/>
            <person name="Chen Y."/>
            <person name="Li Y."/>
            <person name="Zhang Y."/>
            <person name="Ai D."/>
            <person name="Zhao J."/>
            <person name="Shang C."/>
            <person name="Ma Y."/>
            <person name="Wu B."/>
            <person name="Wang M."/>
            <person name="Gao L."/>
            <person name="Sun D."/>
            <person name="Zhang P."/>
            <person name="Guo F."/>
            <person name="Wang W."/>
            <person name="Li Y."/>
            <person name="Wang J."/>
            <person name="Varshney R.K."/>
            <person name="Wang J."/>
            <person name="Ling H.Q."/>
            <person name="Wan P."/>
        </authorList>
    </citation>
    <scope>NUCLEOTIDE SEQUENCE</scope>
    <source>
        <strain evidence="5">cv. Jingnong 6</strain>
    </source>
</reference>
<dbReference type="AlphaFoldDB" id="A0A0L9V6G1"/>
<dbReference type="Gene3D" id="1.10.287.2610">
    <property type="match status" value="1"/>
</dbReference>
<gene>
    <name evidence="3" type="ORF">HKW66_Vig0142980</name>
    <name evidence="4" type="ORF">LR48_Vigan08g140000</name>
</gene>
<feature type="compositionally biased region" description="Basic and acidic residues" evidence="2">
    <location>
        <begin position="686"/>
        <end position="695"/>
    </location>
</feature>
<dbReference type="SUPFAM" id="SSF57997">
    <property type="entry name" value="Tropomyosin"/>
    <property type="match status" value="1"/>
</dbReference>
<protein>
    <submittedName>
        <fullName evidence="3">MAR-binding filament-like protein</fullName>
    </submittedName>
</protein>
<name>A0A0L9V6G1_PHAAN</name>
<feature type="compositionally biased region" description="Basic residues" evidence="2">
    <location>
        <begin position="742"/>
        <end position="752"/>
    </location>
</feature>
<evidence type="ECO:0000313" key="4">
    <source>
        <dbReference type="EMBL" id="KOM50573.1"/>
    </source>
</evidence>
<evidence type="ECO:0000313" key="3">
    <source>
        <dbReference type="EMBL" id="KAG2397466.1"/>
    </source>
</evidence>
<evidence type="ECO:0000313" key="5">
    <source>
        <dbReference type="Proteomes" id="UP000053144"/>
    </source>
</evidence>
<evidence type="ECO:0000256" key="2">
    <source>
        <dbReference type="SAM" id="MobiDB-lite"/>
    </source>
</evidence>
<dbReference type="GO" id="GO:0000785">
    <property type="term" value="C:chromatin"/>
    <property type="evidence" value="ECO:0007669"/>
    <property type="project" value="TreeGrafter"/>
</dbReference>
<evidence type="ECO:0000256" key="1">
    <source>
        <dbReference type="SAM" id="Coils"/>
    </source>
</evidence>
<organism evidence="4 5">
    <name type="scientific">Phaseolus angularis</name>
    <name type="common">Azuki bean</name>
    <name type="synonym">Vigna angularis</name>
    <dbReference type="NCBI Taxonomy" id="3914"/>
    <lineage>
        <taxon>Eukaryota</taxon>
        <taxon>Viridiplantae</taxon>
        <taxon>Streptophyta</taxon>
        <taxon>Embryophyta</taxon>
        <taxon>Tracheophyta</taxon>
        <taxon>Spermatophyta</taxon>
        <taxon>Magnoliopsida</taxon>
        <taxon>eudicotyledons</taxon>
        <taxon>Gunneridae</taxon>
        <taxon>Pentapetalae</taxon>
        <taxon>rosids</taxon>
        <taxon>fabids</taxon>
        <taxon>Fabales</taxon>
        <taxon>Fabaceae</taxon>
        <taxon>Papilionoideae</taxon>
        <taxon>50 kb inversion clade</taxon>
        <taxon>NPAAA clade</taxon>
        <taxon>indigoferoid/millettioid clade</taxon>
        <taxon>Phaseoleae</taxon>
        <taxon>Vigna</taxon>
    </lineage>
</organism>
<proteinExistence type="predicted"/>
<dbReference type="GO" id="GO:0000796">
    <property type="term" value="C:condensin complex"/>
    <property type="evidence" value="ECO:0007669"/>
    <property type="project" value="TreeGrafter"/>
</dbReference>
<reference evidence="3 6" key="3">
    <citation type="submission" date="2020-05" db="EMBL/GenBank/DDBJ databases">
        <title>Vigna angularis (adzuki bean) Var. LongXiaoDou No. 4 denovo assembly.</title>
        <authorList>
            <person name="Xiang H."/>
        </authorList>
    </citation>
    <scope>NUCLEOTIDE SEQUENCE [LARGE SCALE GENOMIC DNA]</scope>
    <source>
        <tissue evidence="3">Leaf</tissue>
    </source>
</reference>
<dbReference type="KEGG" id="var:108340820"/>
<feature type="region of interest" description="Disordered" evidence="2">
    <location>
        <begin position="17"/>
        <end position="40"/>
    </location>
</feature>
<feature type="compositionally biased region" description="Low complexity" evidence="2">
    <location>
        <begin position="18"/>
        <end position="27"/>
    </location>
</feature>
<accession>A0A0L9V6G1</accession>
<dbReference type="OMA" id="NVKTHFI"/>
<dbReference type="Gramene" id="KOM50573">
    <property type="protein sequence ID" value="KOM50573"/>
    <property type="gene ID" value="LR48_Vigan08g140000"/>
</dbReference>
<dbReference type="Proteomes" id="UP000743370">
    <property type="component" value="Unassembled WGS sequence"/>
</dbReference>
<keyword evidence="1" id="KW-0175">Coiled coil</keyword>
<dbReference type="Gene3D" id="1.10.287.1490">
    <property type="match status" value="1"/>
</dbReference>
<dbReference type="STRING" id="3914.A0A0L9V6G1"/>
<dbReference type="Proteomes" id="UP000053144">
    <property type="component" value="Chromosome 8"/>
</dbReference>
<dbReference type="GO" id="GO:0000793">
    <property type="term" value="C:condensed chromosome"/>
    <property type="evidence" value="ECO:0007669"/>
    <property type="project" value="TreeGrafter"/>
</dbReference>
<dbReference type="GO" id="GO:0007076">
    <property type="term" value="P:mitotic chromosome condensation"/>
    <property type="evidence" value="ECO:0007669"/>
    <property type="project" value="TreeGrafter"/>
</dbReference>
<reference evidence="4" key="2">
    <citation type="submission" date="2015-02" db="EMBL/GenBank/DDBJ databases">
        <authorList>
            <person name="Chooi Y.-H."/>
        </authorList>
    </citation>
    <scope>NUCLEOTIDE SEQUENCE</scope>
    <source>
        <tissue evidence="4">Seedling</tissue>
    </source>
</reference>
<feature type="coiled-coil region" evidence="1">
    <location>
        <begin position="160"/>
        <end position="675"/>
    </location>
</feature>
<feature type="compositionally biased region" description="Polar residues" evidence="2">
    <location>
        <begin position="696"/>
        <end position="731"/>
    </location>
</feature>
<dbReference type="EMBL" id="CM003378">
    <property type="protein sequence ID" value="KOM50573.1"/>
    <property type="molecule type" value="Genomic_DNA"/>
</dbReference>
<evidence type="ECO:0000313" key="6">
    <source>
        <dbReference type="Proteomes" id="UP000743370"/>
    </source>
</evidence>
<dbReference type="PANTHER" id="PTHR43941:SF5">
    <property type="entry name" value="ELKS_RAB6-INTERACTING_CAST FAMILY PROTEIN"/>
    <property type="match status" value="1"/>
</dbReference>
<feature type="region of interest" description="Disordered" evidence="2">
    <location>
        <begin position="74"/>
        <end position="105"/>
    </location>
</feature>
<dbReference type="EMBL" id="JABFOF010000005">
    <property type="protein sequence ID" value="KAG2397466.1"/>
    <property type="molecule type" value="Genomic_DNA"/>
</dbReference>
<sequence>MGSTSFCLLHSSLCKFPSSSSSFSSSSGYRPKTKLRAPTSSCLGQQDPVCSKRTILLTSIALLPFRRLKRAPALEPPAVTPTEENEVKTQEDNQEAETAPEVETPSNSFLSLLNGIGIFSSGVLGALYTLSQKEKAAADATIETMSWKLKKKEELIVSLKKDYELKLLNKQEEQANLLEKAKEEKQALMEQLNSAISTINHLGKELKNERILVEDLKLQIDRLETELSKIDTDKKDLETNLKEKIDFIGVLQERINLLSEDLKDKEDVVKNLNSSLAVKELELKRLNSTYEKTKDDLSSVQLQIQGLKDELLKSQQELEAKDSLVMELNSRLSSLTHENDDFRSKYDVMEKEYNDLKLTTERKAALDSRVLSEKEEELLQLKHQFELALRESSQNLLINADLSRERDLLKEALENKSGKVNHLKHELQDTQGNLEKSRNESAELENLLSESNKLRNDLVVEVSKLSSELTEVKGSLQRSLDNAKHEAEMLASEVTTAKEHLKKTEAELQGKSHDLTIALEKCDSLQKELIEIYKKAETTAENLKEEKQLVDSLKKDIQTLEKQISEDKESRKSLETNLKEAVKSLDEMNRNATILSSELQRTNSLISSLEKEKEVLMNSLADQRNASKEAKENIEDAHNLIMKLGNERENLERKGKKLEEDLASAKGEILRLKSRISSSKVAVNNEKVRKDESEGKVNSSKVTVNNEQVQKNEGVNSSKVAVDNEQVQKNGGESKVTVTARKTVRRRKANPQ</sequence>
<dbReference type="PANTHER" id="PTHR43941">
    <property type="entry name" value="STRUCTURAL MAINTENANCE OF CHROMOSOMES PROTEIN 2"/>
    <property type="match status" value="1"/>
</dbReference>
<dbReference type="OrthoDB" id="10255522at2759"/>
<feature type="region of interest" description="Disordered" evidence="2">
    <location>
        <begin position="682"/>
        <end position="752"/>
    </location>
</feature>